<dbReference type="AlphaFoldDB" id="A0A3N0I412"/>
<dbReference type="PROSITE" id="PS51257">
    <property type="entry name" value="PROKAR_LIPOPROTEIN"/>
    <property type="match status" value="1"/>
</dbReference>
<dbReference type="EMBL" id="RJQC01000001">
    <property type="protein sequence ID" value="RNM31240.1"/>
    <property type="molecule type" value="Genomic_DNA"/>
</dbReference>
<evidence type="ECO:0000313" key="3">
    <source>
        <dbReference type="Proteomes" id="UP000276568"/>
    </source>
</evidence>
<keyword evidence="1" id="KW-0472">Membrane</keyword>
<protein>
    <submittedName>
        <fullName evidence="2">Uncharacterized protein</fullName>
    </submittedName>
</protein>
<gene>
    <name evidence="2" type="ORF">EDX97_01345</name>
</gene>
<feature type="transmembrane region" description="Helical" evidence="1">
    <location>
        <begin position="35"/>
        <end position="59"/>
    </location>
</feature>
<dbReference type="Proteomes" id="UP000276568">
    <property type="component" value="Unassembled WGS sequence"/>
</dbReference>
<name>A0A3N0I412_9FIRM</name>
<reference evidence="2 3" key="1">
    <citation type="submission" date="2018-11" db="EMBL/GenBank/DDBJ databases">
        <title>Clostridium sp. nov., a member of the family Erysipelotrichaceae isolated from pig faeces.</title>
        <authorList>
            <person name="Chang Y.-H."/>
        </authorList>
    </citation>
    <scope>NUCLEOTIDE SEQUENCE [LARGE SCALE GENOMIC DNA]</scope>
    <source>
        <strain evidence="2 3">YH-panp20</strain>
    </source>
</reference>
<organism evidence="2 3">
    <name type="scientific">Absicoccus porci</name>
    <dbReference type="NCBI Taxonomy" id="2486576"/>
    <lineage>
        <taxon>Bacteria</taxon>
        <taxon>Bacillati</taxon>
        <taxon>Bacillota</taxon>
        <taxon>Erysipelotrichia</taxon>
        <taxon>Erysipelotrichales</taxon>
        <taxon>Erysipelotrichaceae</taxon>
        <taxon>Absicoccus</taxon>
    </lineage>
</organism>
<keyword evidence="1" id="KW-1133">Transmembrane helix</keyword>
<accession>A0A3N0I412</accession>
<comment type="caution">
    <text evidence="2">The sequence shown here is derived from an EMBL/GenBank/DDBJ whole genome shotgun (WGS) entry which is preliminary data.</text>
</comment>
<keyword evidence="3" id="KW-1185">Reference proteome</keyword>
<dbReference type="RefSeq" id="WP_128519406.1">
    <property type="nucleotide sequence ID" value="NZ_CAUWBR010000024.1"/>
</dbReference>
<evidence type="ECO:0000313" key="2">
    <source>
        <dbReference type="EMBL" id="RNM31240.1"/>
    </source>
</evidence>
<proteinExistence type="predicted"/>
<feature type="transmembrane region" description="Helical" evidence="1">
    <location>
        <begin position="7"/>
        <end position="29"/>
    </location>
</feature>
<sequence>MKLYRGLICVNIVFACLILFQIIGYAWMIHKQPSLAWQLDILCIIGCVIDIIWCVHAWIEEE</sequence>
<dbReference type="OrthoDB" id="9976400at2"/>
<evidence type="ECO:0000256" key="1">
    <source>
        <dbReference type="SAM" id="Phobius"/>
    </source>
</evidence>
<keyword evidence="1" id="KW-0812">Transmembrane</keyword>